<protein>
    <submittedName>
        <fullName evidence="2">Conserved domain protein</fullName>
    </submittedName>
</protein>
<dbReference type="eggNOG" id="COG3087">
    <property type="taxonomic scope" value="Bacteria"/>
</dbReference>
<dbReference type="RefSeq" id="WP_006103584.1">
    <property type="nucleotide sequence ID" value="NZ_DS989859.1"/>
</dbReference>
<evidence type="ECO:0000313" key="2">
    <source>
        <dbReference type="EMBL" id="EDX73136.1"/>
    </source>
</evidence>
<dbReference type="HOGENOM" id="CLU_061545_1_0_3"/>
<accession>B4VY31</accession>
<feature type="region of interest" description="Disordered" evidence="1">
    <location>
        <begin position="25"/>
        <end position="61"/>
    </location>
</feature>
<dbReference type="InterPro" id="IPR010328">
    <property type="entry name" value="DUF928"/>
</dbReference>
<dbReference type="STRING" id="118168.MC7420_4383"/>
<dbReference type="OrthoDB" id="536034at2"/>
<organism evidence="2 3">
    <name type="scientific">Coleofasciculus chthonoplastes PCC 7420</name>
    <dbReference type="NCBI Taxonomy" id="118168"/>
    <lineage>
        <taxon>Bacteria</taxon>
        <taxon>Bacillati</taxon>
        <taxon>Cyanobacteriota</taxon>
        <taxon>Cyanophyceae</taxon>
        <taxon>Coleofasciculales</taxon>
        <taxon>Coleofasciculaceae</taxon>
        <taxon>Coleofasciculus</taxon>
    </lineage>
</organism>
<keyword evidence="3" id="KW-1185">Reference proteome</keyword>
<name>B4VY31_9CYAN</name>
<gene>
    <name evidence="2" type="ORF">MC7420_4383</name>
</gene>
<dbReference type="EMBL" id="DS989859">
    <property type="protein sequence ID" value="EDX73136.1"/>
    <property type="molecule type" value="Genomic_DNA"/>
</dbReference>
<dbReference type="Pfam" id="PF06051">
    <property type="entry name" value="DUF928"/>
    <property type="match status" value="1"/>
</dbReference>
<proteinExistence type="predicted"/>
<evidence type="ECO:0000313" key="3">
    <source>
        <dbReference type="Proteomes" id="UP000003835"/>
    </source>
</evidence>
<dbReference type="Proteomes" id="UP000003835">
    <property type="component" value="Unassembled WGS sequence"/>
</dbReference>
<reference evidence="2 3" key="1">
    <citation type="submission" date="2008-07" db="EMBL/GenBank/DDBJ databases">
        <authorList>
            <person name="Tandeau de Marsac N."/>
            <person name="Ferriera S."/>
            <person name="Johnson J."/>
            <person name="Kravitz S."/>
            <person name="Beeson K."/>
            <person name="Sutton G."/>
            <person name="Rogers Y.-H."/>
            <person name="Friedman R."/>
            <person name="Frazier M."/>
            <person name="Venter J.C."/>
        </authorList>
    </citation>
    <scope>NUCLEOTIDE SEQUENCE [LARGE SCALE GENOMIC DNA]</scope>
    <source>
        <strain evidence="2 3">PCC 7420</strain>
    </source>
</reference>
<sequence>MTNQLFNLAIIPLLIIAQKSPLDALIFNQPPPPPDKDTPGQQADSGTRGPCDAPPSDSETDKQLVAFIPTLEKTRNSLPETHVWGLTQNQHPTFWFYLPATATSAQVAQFSLENETNYQSNFQFNLPQTPGIISLTLPTNEPPLEPGQWYYWSLKLYCQTQPSTPNFFVDGWIQRVQNETPFNSDTPQNKIVIYAQNGLWFDTITELANLHRQTPQETETAWANLLEYIGWESLTETPILPCCTLEKQ</sequence>
<dbReference type="AlphaFoldDB" id="B4VY31"/>
<evidence type="ECO:0000256" key="1">
    <source>
        <dbReference type="SAM" id="MobiDB-lite"/>
    </source>
</evidence>